<dbReference type="AlphaFoldDB" id="A0ABD2VV49"/>
<sequence>MPLTPRAIRRSCFTKESLIRNGPRATARLQIARAAVAAALLCKYEGFARGSMQSHAIHVAVRAAQYHHQCKRIRLFALLHSLESEYGCFEWHTAEQQ</sequence>
<proteinExistence type="predicted"/>
<organism evidence="1 2">
    <name type="scientific">Trichogramma kaykai</name>
    <dbReference type="NCBI Taxonomy" id="54128"/>
    <lineage>
        <taxon>Eukaryota</taxon>
        <taxon>Metazoa</taxon>
        <taxon>Ecdysozoa</taxon>
        <taxon>Arthropoda</taxon>
        <taxon>Hexapoda</taxon>
        <taxon>Insecta</taxon>
        <taxon>Pterygota</taxon>
        <taxon>Neoptera</taxon>
        <taxon>Endopterygota</taxon>
        <taxon>Hymenoptera</taxon>
        <taxon>Apocrita</taxon>
        <taxon>Proctotrupomorpha</taxon>
        <taxon>Chalcidoidea</taxon>
        <taxon>Trichogrammatidae</taxon>
        <taxon>Trichogramma</taxon>
    </lineage>
</organism>
<comment type="caution">
    <text evidence="1">The sequence shown here is derived from an EMBL/GenBank/DDBJ whole genome shotgun (WGS) entry which is preliminary data.</text>
</comment>
<reference evidence="1 2" key="1">
    <citation type="journal article" date="2024" name="bioRxiv">
        <title>A reference genome for Trichogramma kaykai: A tiny desert-dwelling parasitoid wasp with competing sex-ratio distorters.</title>
        <authorList>
            <person name="Culotta J."/>
            <person name="Lindsey A.R."/>
        </authorList>
    </citation>
    <scope>NUCLEOTIDE SEQUENCE [LARGE SCALE GENOMIC DNA]</scope>
    <source>
        <strain evidence="1 2">KSX58</strain>
    </source>
</reference>
<name>A0ABD2VV49_9HYME</name>
<accession>A0ABD2VV49</accession>
<evidence type="ECO:0000313" key="2">
    <source>
        <dbReference type="Proteomes" id="UP001627154"/>
    </source>
</evidence>
<keyword evidence="2" id="KW-1185">Reference proteome</keyword>
<protein>
    <submittedName>
        <fullName evidence="1">Uncharacterized protein</fullName>
    </submittedName>
</protein>
<evidence type="ECO:0000313" key="1">
    <source>
        <dbReference type="EMBL" id="KAL3384474.1"/>
    </source>
</evidence>
<gene>
    <name evidence="1" type="ORF">TKK_019784</name>
</gene>
<dbReference type="EMBL" id="JBJJXI010000172">
    <property type="protein sequence ID" value="KAL3384474.1"/>
    <property type="molecule type" value="Genomic_DNA"/>
</dbReference>
<dbReference type="Proteomes" id="UP001627154">
    <property type="component" value="Unassembled WGS sequence"/>
</dbReference>